<evidence type="ECO:0000313" key="1">
    <source>
        <dbReference type="EMBL" id="KAJ8004303.1"/>
    </source>
</evidence>
<proteinExistence type="predicted"/>
<protein>
    <submittedName>
        <fullName evidence="1">Uncharacterized protein</fullName>
    </submittedName>
</protein>
<organism evidence="1 2">
    <name type="scientific">Dallia pectoralis</name>
    <name type="common">Alaska blackfish</name>
    <dbReference type="NCBI Taxonomy" id="75939"/>
    <lineage>
        <taxon>Eukaryota</taxon>
        <taxon>Metazoa</taxon>
        <taxon>Chordata</taxon>
        <taxon>Craniata</taxon>
        <taxon>Vertebrata</taxon>
        <taxon>Euteleostomi</taxon>
        <taxon>Actinopterygii</taxon>
        <taxon>Neopterygii</taxon>
        <taxon>Teleostei</taxon>
        <taxon>Protacanthopterygii</taxon>
        <taxon>Esociformes</taxon>
        <taxon>Umbridae</taxon>
        <taxon>Dallia</taxon>
    </lineage>
</organism>
<dbReference type="Proteomes" id="UP001157502">
    <property type="component" value="Chromosome 12"/>
</dbReference>
<accession>A0ACC2GKL0</accession>
<name>A0ACC2GKL0_DALPE</name>
<sequence>MNQNYGEKPSSYLQRLQTALSKVIKRGGMAATDSGRQLLKQFCRGCWDNSLITSLQLEQKKNNPPSFSELLLLLRTEEDRQAAKSSRMKQHLGFSKTKAQSNSLSVEDYRPDTDKIATTAVASPIDTNKLEKQLAKLQAQMASLKASLSNGSSQSSVKLNKKSNFKTKTPNEHKSPPSGESPLTKKPRVPVEGLPGAEAKYECPKLKPQTQASIHCHKVEHQTKLPRGLVGGKCTANVTVSVVHCVCLLDTGSQVTTASASFYNSHLSEYPIQPISGLDVEAASGETVPYLGYVSLILKFPKNFVETEPEVSTLALVVPDLRTNNNLPVLIGTNALDVLYDEHCHGKNPYNFSPIYGYRQILRILKEVDSTGRIGLMTLKSREQKVIPAQGKVLLDGYVKVGTTSEYAIVEQPSTSTLPGGIFVECCLVTLPKQSPHKLPVWVRNESEHDVTLPSSCVIAELHVPSQVYDPLSASVKSSDTVNCCTVTSQPGNETTKSGLTFGFGDSPLPQEWKDKITHSLNGYLDVFALHDLDFGQASKVKHHINLKTKLLLGRNPDQYTLTTMKL</sequence>
<dbReference type="EMBL" id="CM055739">
    <property type="protein sequence ID" value="KAJ8004303.1"/>
    <property type="molecule type" value="Genomic_DNA"/>
</dbReference>
<reference evidence="1" key="1">
    <citation type="submission" date="2021-05" db="EMBL/GenBank/DDBJ databases">
        <authorList>
            <person name="Pan Q."/>
            <person name="Jouanno E."/>
            <person name="Zahm M."/>
            <person name="Klopp C."/>
            <person name="Cabau C."/>
            <person name="Louis A."/>
            <person name="Berthelot C."/>
            <person name="Parey E."/>
            <person name="Roest Crollius H."/>
            <person name="Montfort J."/>
            <person name="Robinson-Rechavi M."/>
            <person name="Bouchez O."/>
            <person name="Lampietro C."/>
            <person name="Lopez Roques C."/>
            <person name="Donnadieu C."/>
            <person name="Postlethwait J."/>
            <person name="Bobe J."/>
            <person name="Dillon D."/>
            <person name="Chandos A."/>
            <person name="von Hippel F."/>
            <person name="Guiguen Y."/>
        </authorList>
    </citation>
    <scope>NUCLEOTIDE SEQUENCE</scope>
    <source>
        <strain evidence="1">YG-Jan2019</strain>
    </source>
</reference>
<evidence type="ECO:0000313" key="2">
    <source>
        <dbReference type="Proteomes" id="UP001157502"/>
    </source>
</evidence>
<comment type="caution">
    <text evidence="1">The sequence shown here is derived from an EMBL/GenBank/DDBJ whole genome shotgun (WGS) entry which is preliminary data.</text>
</comment>
<keyword evidence="2" id="KW-1185">Reference proteome</keyword>
<gene>
    <name evidence="1" type="ORF">DPEC_G00157730</name>
</gene>